<protein>
    <submittedName>
        <fullName evidence="4">Cytochrome P450</fullName>
    </submittedName>
</protein>
<dbReference type="SUPFAM" id="SSF48264">
    <property type="entry name" value="Cytochrome P450"/>
    <property type="match status" value="1"/>
</dbReference>
<dbReference type="AlphaFoldDB" id="A0A7D6VB82"/>
<evidence type="ECO:0000256" key="1">
    <source>
        <dbReference type="ARBA" id="ARBA00010617"/>
    </source>
</evidence>
<keyword evidence="2" id="KW-0408">Iron</keyword>
<dbReference type="InterPro" id="IPR036396">
    <property type="entry name" value="Cyt_P450_sf"/>
</dbReference>
<feature type="binding site" description="axial binding residue" evidence="2">
    <location>
        <position position="444"/>
    </location>
    <ligand>
        <name>heme</name>
        <dbReference type="ChEBI" id="CHEBI:30413"/>
    </ligand>
    <ligandPart>
        <name>Fe</name>
        <dbReference type="ChEBI" id="CHEBI:18248"/>
    </ligandPart>
</feature>
<evidence type="ECO:0000256" key="3">
    <source>
        <dbReference type="SAM" id="MobiDB-lite"/>
    </source>
</evidence>
<dbReference type="EMBL" id="CP059399">
    <property type="protein sequence ID" value="QLY28035.1"/>
    <property type="molecule type" value="Genomic_DNA"/>
</dbReference>
<dbReference type="GO" id="GO:0004497">
    <property type="term" value="F:monooxygenase activity"/>
    <property type="evidence" value="ECO:0007669"/>
    <property type="project" value="InterPro"/>
</dbReference>
<sequence length="561" mass="62800">MVTVNGVDDRPAPTPDVLPRSRFQGNHEYPLPPTPVLGGIPLGTQVRMAITAIRLGLSGTAWVGLTDSDEVTAELREYGEIYRTNPGVPRFMIPLARPVMPGASGEIVVINSPRMVREAYTQPKGYIDFEAGKDPWLRFGLGMNTPFLLDGESHRTVRRALTPELTQKQVETYRAMSVEVLDRHIDELPLHRKVSMQKFFYRFTQEIVLRVVFGMADPREIDEYRSALNRFVRLGMDSIGRWVTATAIGIVLDNYRRHSDILPPVARAPKVRLDRLIEAKMAQFRAHPSDDCIAGRLMKATAGDPFWTDAVLLDYLRTLLLAGHETSVTAYSFTLDLLLHHPEEAAKVTAEARAATTDRYAQAANNEGLRLRSPIWGLPIIPRRDIVVGGYRVKQGTFLFTMPSALHSDPDAYPEPREFKPERFLDKAPDRFGFMSFSANQHRCPGINFYMIEANIVLHRLFGRLDMRPARSKPERSHLALTAFTRPAHGAKVIVENRRPAQTVPIFKISDADRVRAATMRAPVPEDFPRDASPQVTEPALPSGAPDTVRVCPFAEGNGKG</sequence>
<reference evidence="4 5" key="1">
    <citation type="submission" date="2020-07" db="EMBL/GenBank/DDBJ databases">
        <authorList>
            <person name="Zhuang K."/>
            <person name="Ran Y."/>
        </authorList>
    </citation>
    <scope>NUCLEOTIDE SEQUENCE [LARGE SCALE GENOMIC DNA]</scope>
    <source>
        <strain evidence="4 5">WCH-YHL-001</strain>
    </source>
</reference>
<dbReference type="RefSeq" id="WP_181579243.1">
    <property type="nucleotide sequence ID" value="NZ_CP059399.1"/>
</dbReference>
<organism evidence="4 5">
    <name type="scientific">Nocardia huaxiensis</name>
    <dbReference type="NCBI Taxonomy" id="2755382"/>
    <lineage>
        <taxon>Bacteria</taxon>
        <taxon>Bacillati</taxon>
        <taxon>Actinomycetota</taxon>
        <taxon>Actinomycetes</taxon>
        <taxon>Mycobacteriales</taxon>
        <taxon>Nocardiaceae</taxon>
        <taxon>Nocardia</taxon>
    </lineage>
</organism>
<dbReference type="PRINTS" id="PR00463">
    <property type="entry name" value="EP450I"/>
</dbReference>
<proteinExistence type="inferred from homology"/>
<evidence type="ECO:0000256" key="2">
    <source>
        <dbReference type="PIRSR" id="PIRSR602401-1"/>
    </source>
</evidence>
<dbReference type="InterPro" id="IPR001128">
    <property type="entry name" value="Cyt_P450"/>
</dbReference>
<keyword evidence="5" id="KW-1185">Reference proteome</keyword>
<evidence type="ECO:0000313" key="5">
    <source>
        <dbReference type="Proteomes" id="UP000515512"/>
    </source>
</evidence>
<evidence type="ECO:0000313" key="4">
    <source>
        <dbReference type="EMBL" id="QLY28035.1"/>
    </source>
</evidence>
<dbReference type="InterPro" id="IPR002401">
    <property type="entry name" value="Cyt_P450_E_grp-I"/>
</dbReference>
<gene>
    <name evidence="4" type="ORF">H0264_21780</name>
</gene>
<feature type="region of interest" description="Disordered" evidence="3">
    <location>
        <begin position="524"/>
        <end position="549"/>
    </location>
</feature>
<dbReference type="KEGG" id="nhu:H0264_21780"/>
<dbReference type="Pfam" id="PF00067">
    <property type="entry name" value="p450"/>
    <property type="match status" value="1"/>
</dbReference>
<dbReference type="GO" id="GO:0020037">
    <property type="term" value="F:heme binding"/>
    <property type="evidence" value="ECO:0007669"/>
    <property type="project" value="InterPro"/>
</dbReference>
<dbReference type="GO" id="GO:0005506">
    <property type="term" value="F:iron ion binding"/>
    <property type="evidence" value="ECO:0007669"/>
    <property type="project" value="InterPro"/>
</dbReference>
<comment type="similarity">
    <text evidence="1">Belongs to the cytochrome P450 family.</text>
</comment>
<dbReference type="Gene3D" id="1.10.630.10">
    <property type="entry name" value="Cytochrome P450"/>
    <property type="match status" value="1"/>
</dbReference>
<accession>A0A7D6VB82</accession>
<keyword evidence="2" id="KW-0479">Metal-binding</keyword>
<feature type="region of interest" description="Disordered" evidence="3">
    <location>
        <begin position="1"/>
        <end position="26"/>
    </location>
</feature>
<dbReference type="PANTHER" id="PTHR24305">
    <property type="entry name" value="CYTOCHROME P450"/>
    <property type="match status" value="1"/>
</dbReference>
<keyword evidence="2" id="KW-0349">Heme</keyword>
<dbReference type="InterPro" id="IPR050121">
    <property type="entry name" value="Cytochrome_P450_monoxygenase"/>
</dbReference>
<name>A0A7D6VB82_9NOCA</name>
<dbReference type="PANTHER" id="PTHR24305:SF166">
    <property type="entry name" value="CYTOCHROME P450 12A4, MITOCHONDRIAL-RELATED"/>
    <property type="match status" value="1"/>
</dbReference>
<dbReference type="Proteomes" id="UP000515512">
    <property type="component" value="Chromosome"/>
</dbReference>
<dbReference type="GO" id="GO:0016705">
    <property type="term" value="F:oxidoreductase activity, acting on paired donors, with incorporation or reduction of molecular oxygen"/>
    <property type="evidence" value="ECO:0007669"/>
    <property type="project" value="InterPro"/>
</dbReference>
<comment type="cofactor">
    <cofactor evidence="2">
        <name>heme</name>
        <dbReference type="ChEBI" id="CHEBI:30413"/>
    </cofactor>
</comment>